<keyword evidence="3" id="KW-0328">Glycosyltransferase</keyword>
<reference evidence="3 4" key="1">
    <citation type="submission" date="2024-02" db="EMBL/GenBank/DDBJ databases">
        <title>New especies of Spiribacter isolated from saline water.</title>
        <authorList>
            <person name="Leon M.J."/>
            <person name="De La Haba R."/>
            <person name="Sanchez-Porro C."/>
            <person name="Ventosa A."/>
        </authorList>
    </citation>
    <scope>NUCLEOTIDE SEQUENCE [LARGE SCALE GENOMIC DNA]</scope>
    <source>
        <strain evidence="4">ag22IC6-196</strain>
    </source>
</reference>
<proteinExistence type="predicted"/>
<comment type="caution">
    <text evidence="3">The sequence shown here is derived from an EMBL/GenBank/DDBJ whole genome shotgun (WGS) entry which is preliminary data.</text>
</comment>
<dbReference type="PANTHER" id="PTHR46401">
    <property type="entry name" value="GLYCOSYLTRANSFERASE WBBK-RELATED"/>
    <property type="match status" value="1"/>
</dbReference>
<dbReference type="Proteomes" id="UP001556636">
    <property type="component" value="Unassembled WGS sequence"/>
</dbReference>
<keyword evidence="3" id="KW-0808">Transferase</keyword>
<sequence>MTIVFFNPYADPGVKGSTRRIEFLQHLLNLLGVPSQAVLAQEYAMIPKSLAERAALRFGLRRLAYFLQIWRLCQSPDTTVISEVIFSPTWHPNMVLTVHDLKVYDERATRGGRFRHWAYGLFTRLARRIVVVSESVRDDMQRLCGVPPERIHVVPNGISKDRIALAAYSMRQTARYDFVYVSTFAEHKRHALLLRAAPAGSRLCLIGRGGGALDETKTEALRRAEQIKVDIFENVDTDAQLFQLLGAARCGVFPSVFEGFGIPLLEYGAAGLYVIASDIPPFRELSVYVDRFVPPDDEQALHKAMSEFMHRPDGVSALAVDRVASSSYTEEAIAIRLAKLLSIPISPVNKPMYAGPIK</sequence>
<dbReference type="Gene3D" id="3.40.50.2000">
    <property type="entry name" value="Glycogen Phosphorylase B"/>
    <property type="match status" value="2"/>
</dbReference>
<protein>
    <submittedName>
        <fullName evidence="3">Glycosyltransferase</fullName>
        <ecNumber evidence="3">2.4.-.-</ecNumber>
    </submittedName>
</protein>
<dbReference type="RefSeq" id="WP_367951875.1">
    <property type="nucleotide sequence ID" value="NZ_JBAKFG010000006.1"/>
</dbReference>
<feature type="domain" description="Glycosyltransferase subfamily 4-like N-terminal" evidence="2">
    <location>
        <begin position="58"/>
        <end position="162"/>
    </location>
</feature>
<dbReference type="GO" id="GO:0016757">
    <property type="term" value="F:glycosyltransferase activity"/>
    <property type="evidence" value="ECO:0007669"/>
    <property type="project" value="UniProtKB-KW"/>
</dbReference>
<keyword evidence="4" id="KW-1185">Reference proteome</keyword>
<dbReference type="InterPro" id="IPR001296">
    <property type="entry name" value="Glyco_trans_1"/>
</dbReference>
<evidence type="ECO:0000259" key="2">
    <source>
        <dbReference type="Pfam" id="PF13439"/>
    </source>
</evidence>
<gene>
    <name evidence="3" type="ORF">V6X51_09795</name>
</gene>
<dbReference type="Pfam" id="PF00534">
    <property type="entry name" value="Glycos_transf_1"/>
    <property type="match status" value="1"/>
</dbReference>
<organism evidence="3 4">
    <name type="scientific">Spiribacter roseus</name>
    <dbReference type="NCBI Taxonomy" id="1855875"/>
    <lineage>
        <taxon>Bacteria</taxon>
        <taxon>Pseudomonadati</taxon>
        <taxon>Pseudomonadota</taxon>
        <taxon>Gammaproteobacteria</taxon>
        <taxon>Chromatiales</taxon>
        <taxon>Ectothiorhodospiraceae</taxon>
        <taxon>Spiribacter</taxon>
    </lineage>
</organism>
<dbReference type="EMBL" id="JBAKFG010000006">
    <property type="protein sequence ID" value="MEX0373717.1"/>
    <property type="molecule type" value="Genomic_DNA"/>
</dbReference>
<evidence type="ECO:0000313" key="3">
    <source>
        <dbReference type="EMBL" id="MEX0373717.1"/>
    </source>
</evidence>
<evidence type="ECO:0000259" key="1">
    <source>
        <dbReference type="Pfam" id="PF00534"/>
    </source>
</evidence>
<dbReference type="PANTHER" id="PTHR46401:SF8">
    <property type="entry name" value="BLL6006 PROTEIN"/>
    <property type="match status" value="1"/>
</dbReference>
<dbReference type="InterPro" id="IPR028098">
    <property type="entry name" value="Glyco_trans_4-like_N"/>
</dbReference>
<feature type="domain" description="Glycosyl transferase family 1" evidence="1">
    <location>
        <begin position="175"/>
        <end position="312"/>
    </location>
</feature>
<dbReference type="Pfam" id="PF13439">
    <property type="entry name" value="Glyco_transf_4"/>
    <property type="match status" value="1"/>
</dbReference>
<name>A0ABV3RZX4_9GAMM</name>
<dbReference type="EC" id="2.4.-.-" evidence="3"/>
<dbReference type="SUPFAM" id="SSF53756">
    <property type="entry name" value="UDP-Glycosyltransferase/glycogen phosphorylase"/>
    <property type="match status" value="1"/>
</dbReference>
<accession>A0ABV3RZX4</accession>
<evidence type="ECO:0000313" key="4">
    <source>
        <dbReference type="Proteomes" id="UP001556636"/>
    </source>
</evidence>